<comment type="function">
    <text evidence="8">NQR complex catalyzes the reduction of ubiquinone-1 to ubiquinol by two successive reactions, coupled with the transport of Na(+) ions from the cytoplasm to the periplasm. NqrA to NqrE are probably involved in the second step, the conversion of ubisemiquinone to ubiquinol.</text>
</comment>
<keyword evidence="2 8" id="KW-1278">Translocase</keyword>
<dbReference type="HAMAP" id="MF_00425">
    <property type="entry name" value="NqrA"/>
    <property type="match status" value="1"/>
</dbReference>
<dbReference type="AlphaFoldDB" id="A0A1B8HAH2"/>
<keyword evidence="1 8" id="KW-0813">Transport</keyword>
<dbReference type="EC" id="7.2.1.1" evidence="8"/>
<evidence type="ECO:0000313" key="13">
    <source>
        <dbReference type="Proteomes" id="UP000092247"/>
    </source>
</evidence>
<evidence type="ECO:0000256" key="1">
    <source>
        <dbReference type="ARBA" id="ARBA00022448"/>
    </source>
</evidence>
<dbReference type="Pfam" id="PF24836">
    <property type="entry name" value="NQRA_2nd"/>
    <property type="match status" value="1"/>
</dbReference>
<evidence type="ECO:0000256" key="3">
    <source>
        <dbReference type="ARBA" id="ARBA00023027"/>
    </source>
</evidence>
<dbReference type="RefSeq" id="WP_067424430.1">
    <property type="nucleotide sequence ID" value="NZ_LZEX01000023.1"/>
</dbReference>
<evidence type="ECO:0000313" key="12">
    <source>
        <dbReference type="EMBL" id="OBU06061.1"/>
    </source>
</evidence>
<evidence type="ECO:0000259" key="10">
    <source>
        <dbReference type="Pfam" id="PF11973"/>
    </source>
</evidence>
<dbReference type="Pfam" id="PF11973">
    <property type="entry name" value="NQRA_SLBB"/>
    <property type="match status" value="1"/>
</dbReference>
<keyword evidence="7 8" id="KW-0739">Sodium transport</keyword>
<gene>
    <name evidence="8" type="primary">nqrA</name>
    <name evidence="12" type="ORF">AYY17_07035</name>
</gene>
<dbReference type="PANTHER" id="PTHR37839">
    <property type="entry name" value="NA(+)-TRANSLOCATING NADH-QUINONE REDUCTASE SUBUNIT A"/>
    <property type="match status" value="1"/>
</dbReference>
<feature type="domain" description="NqrA second alpha/beta" evidence="11">
    <location>
        <begin position="113"/>
        <end position="256"/>
    </location>
</feature>
<dbReference type="PANTHER" id="PTHR37839:SF1">
    <property type="entry name" value="NA(+)-TRANSLOCATING NADH-QUINONE REDUCTASE SUBUNIT A"/>
    <property type="match status" value="1"/>
</dbReference>
<feature type="domain" description="Na(+)-translocating NADH-quinone reductase subunit A C-terminal" evidence="10">
    <location>
        <begin position="262"/>
        <end position="310"/>
    </location>
</feature>
<dbReference type="Pfam" id="PF05896">
    <property type="entry name" value="NQRA_N"/>
    <property type="match status" value="1"/>
</dbReference>
<comment type="caution">
    <text evidence="12">The sequence shown here is derived from an EMBL/GenBank/DDBJ whole genome shotgun (WGS) entry which is preliminary data.</text>
</comment>
<evidence type="ECO:0000256" key="2">
    <source>
        <dbReference type="ARBA" id="ARBA00022967"/>
    </source>
</evidence>
<evidence type="ECO:0000256" key="5">
    <source>
        <dbReference type="ARBA" id="ARBA00023065"/>
    </source>
</evidence>
<dbReference type="NCBIfam" id="NF003759">
    <property type="entry name" value="PRK05352.1-2"/>
    <property type="match status" value="1"/>
</dbReference>
<proteinExistence type="inferred from homology"/>
<dbReference type="InterPro" id="IPR022615">
    <property type="entry name" value="NqrA_C_domain"/>
</dbReference>
<dbReference type="STRING" id="368603.AYY16_11275"/>
<dbReference type="GO" id="GO:0006814">
    <property type="term" value="P:sodium ion transport"/>
    <property type="evidence" value="ECO:0007669"/>
    <property type="project" value="UniProtKB-UniRule"/>
</dbReference>
<evidence type="ECO:0000256" key="8">
    <source>
        <dbReference type="HAMAP-Rule" id="MF_00425"/>
    </source>
</evidence>
<keyword evidence="6 8" id="KW-0830">Ubiquinone</keyword>
<sequence length="447" mass="49076">MIKIKKGLDLPIAGAPAQVIEDGPLIRHVALLGEEYVGMRPSMLVQEGGQVKKGQALFEDKKNPGVIFTSPASGYVKAINRGERRVLQSVVIEVQGDEQITFDSYDRRELSALTREQAEKNLVSSGLWTALRTRPFSRSPVIGSVPAAIFVTAMDTNPLAADPLVIISEEHAAFDDGLQVLSRLTEGNVHICHAVADFSKVTDNNQLSYTRFTGPHPAGLAGTHIHFLEPVSAKKIVWSLNYQDVIAIGKLFTTGLLYTDRIVALGGPQVENPRLLRTRLGADLNELTDGQLKAGENRIISGSVLWGVACDDAHHYLGRFVNQVSVLAEGREKELFGWIMPGADKYTVTRTTLGHFFKKKLFSFTTAMHGGERSMVPIGSYERVMPLDIMATHFLRDLLAGDTDSSQALGALELDEEDLGLCTYVCQSKYEYGPVLRDVLTRIEQEG</sequence>
<evidence type="ECO:0000256" key="6">
    <source>
        <dbReference type="ARBA" id="ARBA00023075"/>
    </source>
</evidence>
<name>A0A1B8HAH2_9GAMM</name>
<dbReference type="GO" id="GO:0016655">
    <property type="term" value="F:oxidoreductase activity, acting on NAD(P)H, quinone or similar compound as acceptor"/>
    <property type="evidence" value="ECO:0007669"/>
    <property type="project" value="UniProtKB-UniRule"/>
</dbReference>
<dbReference type="Proteomes" id="UP000092247">
    <property type="component" value="Unassembled WGS sequence"/>
</dbReference>
<organism evidence="12 13">
    <name type="scientific">Morganella psychrotolerans</name>
    <dbReference type="NCBI Taxonomy" id="368603"/>
    <lineage>
        <taxon>Bacteria</taxon>
        <taxon>Pseudomonadati</taxon>
        <taxon>Pseudomonadota</taxon>
        <taxon>Gammaproteobacteria</taxon>
        <taxon>Enterobacterales</taxon>
        <taxon>Morganellaceae</taxon>
        <taxon>Morganella</taxon>
    </lineage>
</organism>
<reference evidence="12 13" key="1">
    <citation type="submission" date="2016-06" db="EMBL/GenBank/DDBJ databases">
        <authorList>
            <person name="Kjaerup R.B."/>
            <person name="Dalgaard T.S."/>
            <person name="Juul-Madsen H.R."/>
        </authorList>
    </citation>
    <scope>NUCLEOTIDE SEQUENCE [LARGE SCALE GENOMIC DNA]</scope>
    <source>
        <strain evidence="12 13">GCSL-Mp3</strain>
    </source>
</reference>
<evidence type="ECO:0000259" key="11">
    <source>
        <dbReference type="Pfam" id="PF24836"/>
    </source>
</evidence>
<comment type="similarity">
    <text evidence="8">Belongs to the NqrA family.</text>
</comment>
<dbReference type="NCBIfam" id="TIGR01936">
    <property type="entry name" value="nqrA"/>
    <property type="match status" value="1"/>
</dbReference>
<evidence type="ECO:0000256" key="7">
    <source>
        <dbReference type="ARBA" id="ARBA00023201"/>
    </source>
</evidence>
<dbReference type="InterPro" id="IPR056148">
    <property type="entry name" value="NQRA_2nd"/>
</dbReference>
<dbReference type="EMBL" id="LZEX01000023">
    <property type="protein sequence ID" value="OBU06061.1"/>
    <property type="molecule type" value="Genomic_DNA"/>
</dbReference>
<comment type="subunit">
    <text evidence="8">Composed of six subunits; NqrA, NqrB, NqrC, NqrD, NqrE and NqrF.</text>
</comment>
<dbReference type="InterPro" id="IPR056147">
    <property type="entry name" value="NQRA_N"/>
</dbReference>
<protein>
    <recommendedName>
        <fullName evidence="8">Na(+)-translocating NADH-quinone reductase subunit A</fullName>
        <shortName evidence="8">Na(+)-NQR subunit A</shortName>
        <shortName evidence="8">Na(+)-translocating NQR subunit A</shortName>
        <ecNumber evidence="8">7.2.1.1</ecNumber>
    </recommendedName>
    <alternativeName>
        <fullName evidence="8">NQR complex subunit A</fullName>
    </alternativeName>
    <alternativeName>
        <fullName evidence="8">NQR-1 subunit A</fullName>
    </alternativeName>
</protein>
<comment type="catalytic activity">
    <reaction evidence="8">
        <text>a ubiquinone + n Na(+)(in) + NADH + H(+) = a ubiquinol + n Na(+)(out) + NAD(+)</text>
        <dbReference type="Rhea" id="RHEA:47748"/>
        <dbReference type="Rhea" id="RHEA-COMP:9565"/>
        <dbReference type="Rhea" id="RHEA-COMP:9566"/>
        <dbReference type="ChEBI" id="CHEBI:15378"/>
        <dbReference type="ChEBI" id="CHEBI:16389"/>
        <dbReference type="ChEBI" id="CHEBI:17976"/>
        <dbReference type="ChEBI" id="CHEBI:29101"/>
        <dbReference type="ChEBI" id="CHEBI:57540"/>
        <dbReference type="ChEBI" id="CHEBI:57945"/>
        <dbReference type="EC" id="7.2.1.1"/>
    </reaction>
</comment>
<keyword evidence="4 8" id="KW-0915">Sodium</keyword>
<keyword evidence="5 8" id="KW-0406">Ion transport</keyword>
<feature type="domain" description="NqrA N-terminal barrel-sandwich hybrid" evidence="9">
    <location>
        <begin position="2"/>
        <end position="94"/>
    </location>
</feature>
<dbReference type="InterPro" id="IPR008703">
    <property type="entry name" value="NqrA"/>
</dbReference>
<evidence type="ECO:0000256" key="4">
    <source>
        <dbReference type="ARBA" id="ARBA00023053"/>
    </source>
</evidence>
<keyword evidence="3 8" id="KW-0520">NAD</keyword>
<accession>A0A1B8HAH2</accession>
<evidence type="ECO:0000259" key="9">
    <source>
        <dbReference type="Pfam" id="PF05896"/>
    </source>
</evidence>